<evidence type="ECO:0000256" key="1">
    <source>
        <dbReference type="SAM" id="MobiDB-lite"/>
    </source>
</evidence>
<dbReference type="Gene3D" id="3.10.310.50">
    <property type="match status" value="1"/>
</dbReference>
<feature type="transmembrane region" description="Helical" evidence="2">
    <location>
        <begin position="239"/>
        <end position="256"/>
    </location>
</feature>
<feature type="transmembrane region" description="Helical" evidence="2">
    <location>
        <begin position="314"/>
        <end position="334"/>
    </location>
</feature>
<evidence type="ECO:0000256" key="3">
    <source>
        <dbReference type="SAM" id="SignalP"/>
    </source>
</evidence>
<keyword evidence="3" id="KW-0732">Signal</keyword>
<feature type="domain" description="TPM" evidence="4">
    <location>
        <begin position="72"/>
        <end position="195"/>
    </location>
</feature>
<feature type="transmembrane region" description="Helical" evidence="2">
    <location>
        <begin position="215"/>
        <end position="234"/>
    </location>
</feature>
<feature type="region of interest" description="Disordered" evidence="1">
    <location>
        <begin position="400"/>
        <end position="444"/>
    </location>
</feature>
<dbReference type="AlphaFoldDB" id="A0ABD7K7U9"/>
<dbReference type="InterPro" id="IPR007621">
    <property type="entry name" value="TPM_dom"/>
</dbReference>
<evidence type="ECO:0000256" key="2">
    <source>
        <dbReference type="SAM" id="Phobius"/>
    </source>
</evidence>
<dbReference type="PANTHER" id="PTHR30373:SF2">
    <property type="entry name" value="UPF0603 PROTEIN YGCG"/>
    <property type="match status" value="1"/>
</dbReference>
<feature type="transmembrane region" description="Helical" evidence="2">
    <location>
        <begin position="262"/>
        <end position="283"/>
    </location>
</feature>
<name>A0ABD7K7U9_PSEAI</name>
<sequence length="444" mass="46745">MSAIMRYFVMFRLFGALLCAVAVNVPSVSAVAAPVSAAAPASAAAEDAVDGMEGAADATYEPAEVPVLTRRVTDLTATLDSSERARLEASLATLETRKGAQVAILMVSSTYPDSIEAYAVRVFEAWKLGRKGVDDGVLVLVAKNDRRMRIEVGYGLEGAITDVDAGRIIREYMTPAFRQQDYAGGLEAAAQRLVRLIDGEALPPPPRDPIDPDRVQRTLGIVFLLGAFGGVLLLVRPRAWYWTLGTLMALGAALALGRHWPVWAMVPVAQLVAFLGVGFGALLKYSRGARWFFAVLTLYALGLFWAYGRYGVAVLHYGLAVPLSLGLTLLMLAGAWQGLRKGRRRAYLPGLLGLLLTLALECLLLLVDDPLNSIEALIILPAACLPLFIGCNVGSGGPGGRRRRGGGYQGASSFSSSSSSSSSSSDSFSGGGGSSGGGGASGSW</sequence>
<dbReference type="PANTHER" id="PTHR30373">
    <property type="entry name" value="UPF0603 PROTEIN YGCG"/>
    <property type="match status" value="1"/>
</dbReference>
<feature type="transmembrane region" description="Helical" evidence="2">
    <location>
        <begin position="290"/>
        <end position="308"/>
    </location>
</feature>
<feature type="signal peptide" evidence="3">
    <location>
        <begin position="1"/>
        <end position="32"/>
    </location>
</feature>
<comment type="caution">
    <text evidence="5">The sequence shown here is derived from an EMBL/GenBank/DDBJ whole genome shotgun (WGS) entry which is preliminary data.</text>
</comment>
<evidence type="ECO:0000313" key="6">
    <source>
        <dbReference type="Proteomes" id="UP000276985"/>
    </source>
</evidence>
<dbReference type="Pfam" id="PF04536">
    <property type="entry name" value="TPM_phosphatase"/>
    <property type="match status" value="1"/>
</dbReference>
<feature type="compositionally biased region" description="Low complexity" evidence="1">
    <location>
        <begin position="410"/>
        <end position="428"/>
    </location>
</feature>
<proteinExistence type="predicted"/>
<evidence type="ECO:0000259" key="4">
    <source>
        <dbReference type="Pfam" id="PF04536"/>
    </source>
</evidence>
<keyword evidence="2" id="KW-0812">Transmembrane</keyword>
<feature type="compositionally biased region" description="Gly residues" evidence="1">
    <location>
        <begin position="429"/>
        <end position="444"/>
    </location>
</feature>
<keyword evidence="2" id="KW-1133">Transmembrane helix</keyword>
<keyword evidence="2" id="KW-0472">Membrane</keyword>
<feature type="transmembrane region" description="Helical" evidence="2">
    <location>
        <begin position="346"/>
        <end position="367"/>
    </location>
</feature>
<protein>
    <submittedName>
        <fullName evidence="5">YgcG family protein</fullName>
    </submittedName>
</protein>
<dbReference type="Proteomes" id="UP000276985">
    <property type="component" value="Unassembled WGS sequence"/>
</dbReference>
<accession>A0ABD7K7U9</accession>
<dbReference type="EMBL" id="RXTL01000010">
    <property type="protein sequence ID" value="RTS49446.1"/>
    <property type="molecule type" value="Genomic_DNA"/>
</dbReference>
<gene>
    <name evidence="5" type="ORF">DY940_07125</name>
</gene>
<evidence type="ECO:0000313" key="5">
    <source>
        <dbReference type="EMBL" id="RTS49446.1"/>
    </source>
</evidence>
<feature type="chain" id="PRO_5044844291" evidence="3">
    <location>
        <begin position="33"/>
        <end position="444"/>
    </location>
</feature>
<dbReference type="RefSeq" id="WP_033999391.1">
    <property type="nucleotide sequence ID" value="NZ_LFXS01000022.1"/>
</dbReference>
<organism evidence="5 6">
    <name type="scientific">Pseudomonas aeruginosa</name>
    <dbReference type="NCBI Taxonomy" id="287"/>
    <lineage>
        <taxon>Bacteria</taxon>
        <taxon>Pseudomonadati</taxon>
        <taxon>Pseudomonadota</taxon>
        <taxon>Gammaproteobacteria</taxon>
        <taxon>Pseudomonadales</taxon>
        <taxon>Pseudomonadaceae</taxon>
        <taxon>Pseudomonas</taxon>
    </lineage>
</organism>
<feature type="transmembrane region" description="Helical" evidence="2">
    <location>
        <begin position="373"/>
        <end position="394"/>
    </location>
</feature>
<reference evidence="5 6" key="1">
    <citation type="submission" date="2018-12" db="EMBL/GenBank/DDBJ databases">
        <title>Pseudomonas aeruginosa Diversity Panel.</title>
        <authorList>
            <person name="Snesrud E."/>
            <person name="Mcgann P."/>
        </authorList>
    </citation>
    <scope>NUCLEOTIDE SEQUENCE [LARGE SCALE GENOMIC DNA]</scope>
    <source>
        <strain evidence="5 6">MRSN6241</strain>
    </source>
</reference>